<dbReference type="AlphaFoldDB" id="A0A5B7DY02"/>
<name>A0A5B7DY02_PORTR</name>
<organism evidence="2 3">
    <name type="scientific">Portunus trituberculatus</name>
    <name type="common">Swimming crab</name>
    <name type="synonym">Neptunus trituberculatus</name>
    <dbReference type="NCBI Taxonomy" id="210409"/>
    <lineage>
        <taxon>Eukaryota</taxon>
        <taxon>Metazoa</taxon>
        <taxon>Ecdysozoa</taxon>
        <taxon>Arthropoda</taxon>
        <taxon>Crustacea</taxon>
        <taxon>Multicrustacea</taxon>
        <taxon>Malacostraca</taxon>
        <taxon>Eumalacostraca</taxon>
        <taxon>Eucarida</taxon>
        <taxon>Decapoda</taxon>
        <taxon>Pleocyemata</taxon>
        <taxon>Brachyura</taxon>
        <taxon>Eubrachyura</taxon>
        <taxon>Portunoidea</taxon>
        <taxon>Portunidae</taxon>
        <taxon>Portuninae</taxon>
        <taxon>Portunus</taxon>
    </lineage>
</organism>
<evidence type="ECO:0000256" key="1">
    <source>
        <dbReference type="SAM" id="MobiDB-lite"/>
    </source>
</evidence>
<gene>
    <name evidence="2" type="ORF">E2C01_018999</name>
</gene>
<dbReference type="EMBL" id="VSRR010001521">
    <property type="protein sequence ID" value="MPC25876.1"/>
    <property type="molecule type" value="Genomic_DNA"/>
</dbReference>
<comment type="caution">
    <text evidence="2">The sequence shown here is derived from an EMBL/GenBank/DDBJ whole genome shotgun (WGS) entry which is preliminary data.</text>
</comment>
<feature type="compositionally biased region" description="Polar residues" evidence="1">
    <location>
        <begin position="14"/>
        <end position="25"/>
    </location>
</feature>
<feature type="region of interest" description="Disordered" evidence="1">
    <location>
        <begin position="1"/>
        <end position="25"/>
    </location>
</feature>
<protein>
    <submittedName>
        <fullName evidence="2">Uncharacterized protein</fullName>
    </submittedName>
</protein>
<feature type="region of interest" description="Disordered" evidence="1">
    <location>
        <begin position="43"/>
        <end position="67"/>
    </location>
</feature>
<evidence type="ECO:0000313" key="3">
    <source>
        <dbReference type="Proteomes" id="UP000324222"/>
    </source>
</evidence>
<reference evidence="2 3" key="1">
    <citation type="submission" date="2019-05" db="EMBL/GenBank/DDBJ databases">
        <title>Another draft genome of Portunus trituberculatus and its Hox gene families provides insights of decapod evolution.</title>
        <authorList>
            <person name="Jeong J.-H."/>
            <person name="Song I."/>
            <person name="Kim S."/>
            <person name="Choi T."/>
            <person name="Kim D."/>
            <person name="Ryu S."/>
            <person name="Kim W."/>
        </authorList>
    </citation>
    <scope>NUCLEOTIDE SEQUENCE [LARGE SCALE GENOMIC DNA]</scope>
    <source>
        <tissue evidence="2">Muscle</tissue>
    </source>
</reference>
<keyword evidence="3" id="KW-1185">Reference proteome</keyword>
<evidence type="ECO:0000313" key="2">
    <source>
        <dbReference type="EMBL" id="MPC25876.1"/>
    </source>
</evidence>
<proteinExistence type="predicted"/>
<accession>A0A5B7DY02</accession>
<sequence length="67" mass="7320">MRNNQITDGRLASLRQQPEPNKISSRHSLTVLGLLGDTYKGKDAAGTFVGPPQRDLKGGRPPLDHKN</sequence>
<dbReference type="Proteomes" id="UP000324222">
    <property type="component" value="Unassembled WGS sequence"/>
</dbReference>
<feature type="compositionally biased region" description="Basic and acidic residues" evidence="1">
    <location>
        <begin position="54"/>
        <end position="67"/>
    </location>
</feature>